<feature type="compositionally biased region" description="Polar residues" evidence="9">
    <location>
        <begin position="150"/>
        <end position="159"/>
    </location>
</feature>
<evidence type="ECO:0000259" key="10">
    <source>
        <dbReference type="PROSITE" id="PS51032"/>
    </source>
</evidence>
<evidence type="ECO:0000256" key="4">
    <source>
        <dbReference type="ARBA" id="ARBA00023125"/>
    </source>
</evidence>
<dbReference type="Gene3D" id="3.30.730.10">
    <property type="entry name" value="AP2/ERF domain"/>
    <property type="match status" value="1"/>
</dbReference>
<keyword evidence="12" id="KW-1185">Reference proteome</keyword>
<feature type="domain" description="AP2/ERF" evidence="10">
    <location>
        <begin position="60"/>
        <end position="118"/>
    </location>
</feature>
<dbReference type="CDD" id="cd00018">
    <property type="entry name" value="AP2"/>
    <property type="match status" value="1"/>
</dbReference>
<dbReference type="EMBL" id="JAVXUO010002184">
    <property type="protein sequence ID" value="KAK2975506.1"/>
    <property type="molecule type" value="Genomic_DNA"/>
</dbReference>
<dbReference type="PANTHER" id="PTHR31657:SF19">
    <property type="entry name" value="ETHYLENE-RESPONSIVE TRANSCRIPTION FACTOR ERF053"/>
    <property type="match status" value="1"/>
</dbReference>
<keyword evidence="5" id="KW-0010">Activator</keyword>
<evidence type="ECO:0000256" key="3">
    <source>
        <dbReference type="ARBA" id="ARBA00023015"/>
    </source>
</evidence>
<evidence type="ECO:0000256" key="5">
    <source>
        <dbReference type="ARBA" id="ARBA00023159"/>
    </source>
</evidence>
<feature type="compositionally biased region" description="Low complexity" evidence="9">
    <location>
        <begin position="16"/>
        <end position="26"/>
    </location>
</feature>
<comment type="similarity">
    <text evidence="8">Belongs to the AP2/ERF transcription factor family. ERF subfamily.</text>
</comment>
<evidence type="ECO:0000256" key="8">
    <source>
        <dbReference type="ARBA" id="ARBA00024343"/>
    </source>
</evidence>
<dbReference type="InterPro" id="IPR036955">
    <property type="entry name" value="AP2/ERF_dom_sf"/>
</dbReference>
<dbReference type="PROSITE" id="PS51032">
    <property type="entry name" value="AP2_ERF"/>
    <property type="match status" value="1"/>
</dbReference>
<keyword evidence="6" id="KW-0804">Transcription</keyword>
<comment type="subcellular location">
    <subcellularLocation>
        <location evidence="1">Nucleus</location>
    </subcellularLocation>
</comment>
<dbReference type="InterPro" id="IPR001471">
    <property type="entry name" value="AP2/ERF_dom"/>
</dbReference>
<gene>
    <name evidence="11" type="ORF">RJ640_027633</name>
</gene>
<dbReference type="GO" id="GO:0000976">
    <property type="term" value="F:transcription cis-regulatory region binding"/>
    <property type="evidence" value="ECO:0007669"/>
    <property type="project" value="UniProtKB-ARBA"/>
</dbReference>
<feature type="compositionally biased region" description="Basic residues" evidence="9">
    <location>
        <begin position="61"/>
        <end position="72"/>
    </location>
</feature>
<organism evidence="11 12">
    <name type="scientific">Escallonia rubra</name>
    <dbReference type="NCBI Taxonomy" id="112253"/>
    <lineage>
        <taxon>Eukaryota</taxon>
        <taxon>Viridiplantae</taxon>
        <taxon>Streptophyta</taxon>
        <taxon>Embryophyta</taxon>
        <taxon>Tracheophyta</taxon>
        <taxon>Spermatophyta</taxon>
        <taxon>Magnoliopsida</taxon>
        <taxon>eudicotyledons</taxon>
        <taxon>Gunneridae</taxon>
        <taxon>Pentapetalae</taxon>
        <taxon>asterids</taxon>
        <taxon>campanulids</taxon>
        <taxon>Escalloniales</taxon>
        <taxon>Escalloniaceae</taxon>
        <taxon>Escallonia</taxon>
    </lineage>
</organism>
<sequence length="225" mass="25080">MAKNFTISRALGEDLSNSASSSAPGSTHHHFHLRRPPEIAAASQILPGSLLPSNHSPPSRYRNRRQTRRRRASSTSPRLPRNKTRLWLGTFDTAEDAAMAYDREAFKLRGENARLNFPELFLNKDKTAPTEPSSSSSSPPTPQERLKQPHQPSERSNVQVPRELLEPSVQEPQGENPHDDTGLGSIKFQIYGVNGVIKKANNDVVCFENQFDFAFQLPSALSLDL</sequence>
<dbReference type="InterPro" id="IPR016177">
    <property type="entry name" value="DNA-bd_dom_sf"/>
</dbReference>
<keyword evidence="7" id="KW-0539">Nucleus</keyword>
<evidence type="ECO:0000256" key="2">
    <source>
        <dbReference type="ARBA" id="ARBA00022745"/>
    </source>
</evidence>
<evidence type="ECO:0000256" key="7">
    <source>
        <dbReference type="ARBA" id="ARBA00023242"/>
    </source>
</evidence>
<accession>A0AA88RAW9</accession>
<reference evidence="11" key="1">
    <citation type="submission" date="2022-12" db="EMBL/GenBank/DDBJ databases">
        <title>Draft genome assemblies for two species of Escallonia (Escalloniales).</title>
        <authorList>
            <person name="Chanderbali A."/>
            <person name="Dervinis C."/>
            <person name="Anghel I."/>
            <person name="Soltis D."/>
            <person name="Soltis P."/>
            <person name="Zapata F."/>
        </authorList>
    </citation>
    <scope>NUCLEOTIDE SEQUENCE</scope>
    <source>
        <strain evidence="11">UCBG92.1500</strain>
        <tissue evidence="11">Leaf</tissue>
    </source>
</reference>
<evidence type="ECO:0000256" key="9">
    <source>
        <dbReference type="SAM" id="MobiDB-lite"/>
    </source>
</evidence>
<dbReference type="PANTHER" id="PTHR31657">
    <property type="entry name" value="ETHYLENE-RESPONSIVE TRANSCRIPTION FACTOR ERF061"/>
    <property type="match status" value="1"/>
</dbReference>
<proteinExistence type="inferred from homology"/>
<dbReference type="AlphaFoldDB" id="A0AA88RAW9"/>
<dbReference type="InterPro" id="IPR051758">
    <property type="entry name" value="ERF/AP2-like"/>
</dbReference>
<feature type="compositionally biased region" description="Low complexity" evidence="9">
    <location>
        <begin position="129"/>
        <end position="138"/>
    </location>
</feature>
<keyword evidence="3" id="KW-0805">Transcription regulation</keyword>
<evidence type="ECO:0000313" key="12">
    <source>
        <dbReference type="Proteomes" id="UP001187471"/>
    </source>
</evidence>
<dbReference type="GO" id="GO:0003700">
    <property type="term" value="F:DNA-binding transcription factor activity"/>
    <property type="evidence" value="ECO:0007669"/>
    <property type="project" value="InterPro"/>
</dbReference>
<keyword evidence="4" id="KW-0238">DNA-binding</keyword>
<feature type="region of interest" description="Disordered" evidence="9">
    <location>
        <begin position="124"/>
        <end position="161"/>
    </location>
</feature>
<evidence type="ECO:0000313" key="11">
    <source>
        <dbReference type="EMBL" id="KAK2975506.1"/>
    </source>
</evidence>
<name>A0AA88RAW9_9ASTE</name>
<comment type="caution">
    <text evidence="11">The sequence shown here is derived from an EMBL/GenBank/DDBJ whole genome shotgun (WGS) entry which is preliminary data.</text>
</comment>
<dbReference type="SMART" id="SM00380">
    <property type="entry name" value="AP2"/>
    <property type="match status" value="1"/>
</dbReference>
<evidence type="ECO:0000256" key="6">
    <source>
        <dbReference type="ARBA" id="ARBA00023163"/>
    </source>
</evidence>
<feature type="region of interest" description="Disordered" evidence="9">
    <location>
        <begin position="10"/>
        <end position="84"/>
    </location>
</feature>
<dbReference type="GO" id="GO:0009873">
    <property type="term" value="P:ethylene-activated signaling pathway"/>
    <property type="evidence" value="ECO:0007669"/>
    <property type="project" value="UniProtKB-KW"/>
</dbReference>
<keyword evidence="2" id="KW-0936">Ethylene signaling pathway</keyword>
<dbReference type="Proteomes" id="UP001187471">
    <property type="component" value="Unassembled WGS sequence"/>
</dbReference>
<protein>
    <recommendedName>
        <fullName evidence="10">AP2/ERF domain-containing protein</fullName>
    </recommendedName>
</protein>
<dbReference type="GO" id="GO:0005634">
    <property type="term" value="C:nucleus"/>
    <property type="evidence" value="ECO:0007669"/>
    <property type="project" value="UniProtKB-SubCell"/>
</dbReference>
<evidence type="ECO:0000256" key="1">
    <source>
        <dbReference type="ARBA" id="ARBA00004123"/>
    </source>
</evidence>
<dbReference type="SUPFAM" id="SSF54171">
    <property type="entry name" value="DNA-binding domain"/>
    <property type="match status" value="1"/>
</dbReference>